<dbReference type="Proteomes" id="UP000191257">
    <property type="component" value="Chromosome"/>
</dbReference>
<organism evidence="2 3">
    <name type="scientific">Paracoccus yeei</name>
    <dbReference type="NCBI Taxonomy" id="147645"/>
    <lineage>
        <taxon>Bacteria</taxon>
        <taxon>Pseudomonadati</taxon>
        <taxon>Pseudomonadota</taxon>
        <taxon>Alphaproteobacteria</taxon>
        <taxon>Rhodobacterales</taxon>
        <taxon>Paracoccaceae</taxon>
        <taxon>Paracoccus</taxon>
    </lineage>
</organism>
<dbReference type="InterPro" id="IPR037523">
    <property type="entry name" value="VOC_core"/>
</dbReference>
<name>A0A1V0GSZ7_9RHOB</name>
<dbReference type="SUPFAM" id="SSF54593">
    <property type="entry name" value="Glyoxalase/Bleomycin resistance protein/Dihydroxybiphenyl dioxygenase"/>
    <property type="match status" value="2"/>
</dbReference>
<dbReference type="Gene3D" id="3.10.180.10">
    <property type="entry name" value="2,3-Dihydroxybiphenyl 1,2-Dioxygenase, domain 1"/>
    <property type="match status" value="2"/>
</dbReference>
<dbReference type="STRING" id="147645.A6J80_11930"/>
<dbReference type="CDD" id="cd07247">
    <property type="entry name" value="SgaA_N_like"/>
    <property type="match status" value="2"/>
</dbReference>
<feature type="domain" description="VOC" evidence="1">
    <location>
        <begin position="143"/>
        <end position="257"/>
    </location>
</feature>
<dbReference type="KEGG" id="pye:A6J80_11930"/>
<dbReference type="InterPro" id="IPR004360">
    <property type="entry name" value="Glyas_Fos-R_dOase_dom"/>
</dbReference>
<dbReference type="EMBL" id="CP020442">
    <property type="protein sequence ID" value="ARC36986.1"/>
    <property type="molecule type" value="Genomic_DNA"/>
</dbReference>
<dbReference type="InterPro" id="IPR052164">
    <property type="entry name" value="Anthracycline_SecMetBiosynth"/>
</dbReference>
<reference evidence="2" key="1">
    <citation type="submission" date="2017-12" db="EMBL/GenBank/DDBJ databases">
        <title>FDA dAtabase for Regulatory Grade micrObial Sequences (FDA-ARGOS): Supporting development and validation of Infectious Disease Dx tests.</title>
        <authorList>
            <person name="Campos J."/>
            <person name="Goldberg B."/>
            <person name="Tallon L."/>
            <person name="Sadzewicz L."/>
            <person name="Sengamalay N."/>
            <person name="Ott S."/>
            <person name="Godinez A."/>
            <person name="Nagaraj S."/>
            <person name="Vyas G."/>
            <person name="Aluvathingal J."/>
            <person name="Nadendla S."/>
            <person name="Geyer C."/>
            <person name="Nandy P."/>
            <person name="Hobson J."/>
            <person name="Sichtig H."/>
        </authorList>
    </citation>
    <scope>NUCLEOTIDE SEQUENCE</scope>
    <source>
        <strain evidence="2">FDAARGOS_252</strain>
    </source>
</reference>
<dbReference type="Pfam" id="PF00903">
    <property type="entry name" value="Glyoxalase"/>
    <property type="match status" value="2"/>
</dbReference>
<dbReference type="PROSITE" id="PS51819">
    <property type="entry name" value="VOC"/>
    <property type="match status" value="2"/>
</dbReference>
<proteinExistence type="predicted"/>
<accession>A0A1V0GSZ7</accession>
<dbReference type="AlphaFoldDB" id="A0A1V0GSZ7"/>
<sequence>MFHGKPCWFELATLRGGLADAEAFYNRLLGWTCKDAGVPGFDYHLASQGGDMVAGLMETPEDRSGVPPHWAVYFDVDEIDAAVAKVETLGGKILMGPQPIPGTGRFAIVADPQGAVCGLLEPGPMDPRPPVEAGAWNQQKDGHGNWLELMSPDPGAGFEFYSELFGWTRGDALDMGEMGTYQLFRWQGAEIGGMMGQGNAPVPTWLPYFGVNGVAEAIQRIHDGGGTVLHGPTEVPGGAFIAVARDPQGAHFALVGPKEHAPS</sequence>
<keyword evidence="3" id="KW-1185">Reference proteome</keyword>
<evidence type="ECO:0000313" key="3">
    <source>
        <dbReference type="Proteomes" id="UP000191257"/>
    </source>
</evidence>
<dbReference type="eggNOG" id="COG3324">
    <property type="taxonomic scope" value="Bacteria"/>
</dbReference>
<dbReference type="InterPro" id="IPR029068">
    <property type="entry name" value="Glyas_Bleomycin-R_OHBP_Dase"/>
</dbReference>
<evidence type="ECO:0000313" key="2">
    <source>
        <dbReference type="EMBL" id="ARC36986.1"/>
    </source>
</evidence>
<dbReference type="PANTHER" id="PTHR33993">
    <property type="entry name" value="GLYOXALASE-RELATED"/>
    <property type="match status" value="1"/>
</dbReference>
<dbReference type="PANTHER" id="PTHR33993:SF14">
    <property type="entry name" value="GB|AAF24581.1"/>
    <property type="match status" value="1"/>
</dbReference>
<feature type="domain" description="VOC" evidence="1">
    <location>
        <begin position="5"/>
        <end position="122"/>
    </location>
</feature>
<protein>
    <submittedName>
        <fullName evidence="2">VOC family protein</fullName>
    </submittedName>
</protein>
<evidence type="ECO:0000259" key="1">
    <source>
        <dbReference type="PROSITE" id="PS51819"/>
    </source>
</evidence>
<dbReference type="RefSeq" id="WP_080621645.1">
    <property type="nucleotide sequence ID" value="NZ_CAWMZI010000001.1"/>
</dbReference>
<gene>
    <name evidence="2" type="ORF">A6J80_11930</name>
</gene>